<accession>A0A2T3P0F1</accession>
<organism evidence="1 2">
    <name type="scientific">Photobacterium sanctipauli</name>
    <dbReference type="NCBI Taxonomy" id="1342794"/>
    <lineage>
        <taxon>Bacteria</taxon>
        <taxon>Pseudomonadati</taxon>
        <taxon>Pseudomonadota</taxon>
        <taxon>Gammaproteobacteria</taxon>
        <taxon>Vibrionales</taxon>
        <taxon>Vibrionaceae</taxon>
        <taxon>Photobacterium</taxon>
    </lineage>
</organism>
<comment type="caution">
    <text evidence="1">The sequence shown here is derived from an EMBL/GenBank/DDBJ whole genome shotgun (WGS) entry which is preliminary data.</text>
</comment>
<proteinExistence type="predicted"/>
<name>A0A2T3P0F1_9GAMM</name>
<dbReference type="EMBL" id="PYMA01000001">
    <property type="protein sequence ID" value="PSW21948.1"/>
    <property type="molecule type" value="Genomic_DNA"/>
</dbReference>
<keyword evidence="2" id="KW-1185">Reference proteome</keyword>
<gene>
    <name evidence="1" type="ORF">C9I98_01395</name>
</gene>
<evidence type="ECO:0000313" key="1">
    <source>
        <dbReference type="EMBL" id="PSW21948.1"/>
    </source>
</evidence>
<sequence>MKSMNISMPSSKQYPAFKPLADHSLVTKWLHIFFSIAKLYTTLNKVKNTKLKSHATTNS</sequence>
<reference evidence="1 2" key="1">
    <citation type="submission" date="2018-01" db="EMBL/GenBank/DDBJ databases">
        <title>Whole genome sequencing of Histamine producing bacteria.</title>
        <authorList>
            <person name="Butler K."/>
        </authorList>
    </citation>
    <scope>NUCLEOTIDE SEQUENCE [LARGE SCALE GENOMIC DNA]</scope>
    <source>
        <strain evidence="1 2">DSM 100436</strain>
    </source>
</reference>
<protein>
    <submittedName>
        <fullName evidence="1">Uncharacterized protein</fullName>
    </submittedName>
</protein>
<dbReference type="Proteomes" id="UP000241771">
    <property type="component" value="Unassembled WGS sequence"/>
</dbReference>
<dbReference type="AlphaFoldDB" id="A0A2T3P0F1"/>
<evidence type="ECO:0000313" key="2">
    <source>
        <dbReference type="Proteomes" id="UP000241771"/>
    </source>
</evidence>